<dbReference type="EC" id="2.7.7.-" evidence="1"/>
<organism evidence="1 2">
    <name type="scientific">Mucilaginibacter ximonensis</name>
    <dbReference type="NCBI Taxonomy" id="538021"/>
    <lineage>
        <taxon>Bacteria</taxon>
        <taxon>Pseudomonadati</taxon>
        <taxon>Bacteroidota</taxon>
        <taxon>Sphingobacteriia</taxon>
        <taxon>Sphingobacteriales</taxon>
        <taxon>Sphingobacteriaceae</taxon>
        <taxon>Mucilaginibacter</taxon>
    </lineage>
</organism>
<proteinExistence type="predicted"/>
<dbReference type="InterPro" id="IPR003329">
    <property type="entry name" value="Cytidylyl_trans"/>
</dbReference>
<keyword evidence="2" id="KW-1185">Reference proteome</keyword>
<dbReference type="CDD" id="cd02513">
    <property type="entry name" value="CMP-NeuAc_Synthase"/>
    <property type="match status" value="1"/>
</dbReference>
<dbReference type="Gene3D" id="3.90.550.10">
    <property type="entry name" value="Spore Coat Polysaccharide Biosynthesis Protein SpsA, Chain A"/>
    <property type="match status" value="1"/>
</dbReference>
<name>A0ABW5YB96_9SPHI</name>
<sequence>MRGIESKVLWIVTARSGSKSIPDKNIKKLGGKPLLAYRILTAIELSGKDQVWLSTDSVEYAEIGASFGATVPFLRPKDLSTDSASSMDVILHGMKHAEGLGLVFEYIGMLEPTSPFIDSETLKSALEFLAADTKAEAVVAVKHTHPNTFFIQNDAPYLDELAHRFNNSAGLRRQDFKDEITPSGGFYISKWDAFKRNKTFYTTKTLAFKVPKNAELEIDEPMDWLWAEFLISKGVTPIA</sequence>
<accession>A0ABW5YB96</accession>
<evidence type="ECO:0000313" key="2">
    <source>
        <dbReference type="Proteomes" id="UP001597557"/>
    </source>
</evidence>
<evidence type="ECO:0000313" key="1">
    <source>
        <dbReference type="EMBL" id="MFD2872526.1"/>
    </source>
</evidence>
<dbReference type="Proteomes" id="UP001597557">
    <property type="component" value="Unassembled WGS sequence"/>
</dbReference>
<keyword evidence="1" id="KW-0808">Transferase</keyword>
<dbReference type="EMBL" id="JBHUPD010000002">
    <property type="protein sequence ID" value="MFD2872526.1"/>
    <property type="molecule type" value="Genomic_DNA"/>
</dbReference>
<dbReference type="Pfam" id="PF02348">
    <property type="entry name" value="CTP_transf_3"/>
    <property type="match status" value="1"/>
</dbReference>
<dbReference type="RefSeq" id="WP_377184296.1">
    <property type="nucleotide sequence ID" value="NZ_JBHUPD010000002.1"/>
</dbReference>
<dbReference type="PANTHER" id="PTHR21485:SF6">
    <property type="entry name" value="N-ACYLNEURAMINATE CYTIDYLYLTRANSFERASE-RELATED"/>
    <property type="match status" value="1"/>
</dbReference>
<dbReference type="InterPro" id="IPR050793">
    <property type="entry name" value="CMP-NeuNAc_synthase"/>
</dbReference>
<gene>
    <name evidence="1" type="ORF">ACFS5N_08615</name>
</gene>
<reference evidence="2" key="1">
    <citation type="journal article" date="2019" name="Int. J. Syst. Evol. Microbiol.">
        <title>The Global Catalogue of Microorganisms (GCM) 10K type strain sequencing project: providing services to taxonomists for standard genome sequencing and annotation.</title>
        <authorList>
            <consortium name="The Broad Institute Genomics Platform"/>
            <consortium name="The Broad Institute Genome Sequencing Center for Infectious Disease"/>
            <person name="Wu L."/>
            <person name="Ma J."/>
        </authorList>
    </citation>
    <scope>NUCLEOTIDE SEQUENCE [LARGE SCALE GENOMIC DNA]</scope>
    <source>
        <strain evidence="2">KCTC 22437</strain>
    </source>
</reference>
<keyword evidence="1" id="KW-0548">Nucleotidyltransferase</keyword>
<dbReference type="InterPro" id="IPR029044">
    <property type="entry name" value="Nucleotide-diphossugar_trans"/>
</dbReference>
<dbReference type="PANTHER" id="PTHR21485">
    <property type="entry name" value="HAD SUPERFAMILY MEMBERS CMAS AND KDSC"/>
    <property type="match status" value="1"/>
</dbReference>
<protein>
    <submittedName>
        <fullName evidence="1">Acylneuraminate cytidylyltransferase family protein</fullName>
        <ecNumber evidence="1">2.7.7.-</ecNumber>
    </submittedName>
</protein>
<dbReference type="SUPFAM" id="SSF53448">
    <property type="entry name" value="Nucleotide-diphospho-sugar transferases"/>
    <property type="match status" value="1"/>
</dbReference>
<comment type="caution">
    <text evidence="1">The sequence shown here is derived from an EMBL/GenBank/DDBJ whole genome shotgun (WGS) entry which is preliminary data.</text>
</comment>
<dbReference type="GO" id="GO:0016779">
    <property type="term" value="F:nucleotidyltransferase activity"/>
    <property type="evidence" value="ECO:0007669"/>
    <property type="project" value="UniProtKB-KW"/>
</dbReference>